<comment type="caution">
    <text evidence="5">The sequence shown here is derived from an EMBL/GenBank/DDBJ whole genome shotgun (WGS) entry which is preliminary data.</text>
</comment>
<dbReference type="Pfam" id="PF00392">
    <property type="entry name" value="GntR"/>
    <property type="match status" value="1"/>
</dbReference>
<dbReference type="Pfam" id="PF07729">
    <property type="entry name" value="FCD"/>
    <property type="match status" value="1"/>
</dbReference>
<keyword evidence="2 5" id="KW-0238">DNA-binding</keyword>
<dbReference type="GO" id="GO:0003677">
    <property type="term" value="F:DNA binding"/>
    <property type="evidence" value="ECO:0007669"/>
    <property type="project" value="UniProtKB-KW"/>
</dbReference>
<dbReference type="SUPFAM" id="SSF48008">
    <property type="entry name" value="GntR ligand-binding domain-like"/>
    <property type="match status" value="1"/>
</dbReference>
<gene>
    <name evidence="5" type="ORF">EV644_104499</name>
</gene>
<evidence type="ECO:0000313" key="6">
    <source>
        <dbReference type="Proteomes" id="UP000295818"/>
    </source>
</evidence>
<dbReference type="InterPro" id="IPR011711">
    <property type="entry name" value="GntR_C"/>
</dbReference>
<dbReference type="RefSeq" id="WP_132188808.1">
    <property type="nucleotide sequence ID" value="NZ_SLWM01000004.1"/>
</dbReference>
<evidence type="ECO:0000256" key="2">
    <source>
        <dbReference type="ARBA" id="ARBA00023125"/>
    </source>
</evidence>
<accession>A0ABY2BRM9</accession>
<dbReference type="Gene3D" id="1.10.10.10">
    <property type="entry name" value="Winged helix-like DNA-binding domain superfamily/Winged helix DNA-binding domain"/>
    <property type="match status" value="1"/>
</dbReference>
<dbReference type="PANTHER" id="PTHR43537">
    <property type="entry name" value="TRANSCRIPTIONAL REGULATOR, GNTR FAMILY"/>
    <property type="match status" value="1"/>
</dbReference>
<dbReference type="SMART" id="SM00895">
    <property type="entry name" value="FCD"/>
    <property type="match status" value="1"/>
</dbReference>
<dbReference type="Proteomes" id="UP000295818">
    <property type="component" value="Unassembled WGS sequence"/>
</dbReference>
<evidence type="ECO:0000313" key="5">
    <source>
        <dbReference type="EMBL" id="TCO25995.1"/>
    </source>
</evidence>
<dbReference type="PRINTS" id="PR00035">
    <property type="entry name" value="HTHGNTR"/>
</dbReference>
<keyword evidence="6" id="KW-1185">Reference proteome</keyword>
<dbReference type="SMART" id="SM00345">
    <property type="entry name" value="HTH_GNTR"/>
    <property type="match status" value="1"/>
</dbReference>
<dbReference type="PROSITE" id="PS50949">
    <property type="entry name" value="HTH_GNTR"/>
    <property type="match status" value="1"/>
</dbReference>
<sequence>MSTTTSGSQTDVVVQGIKQLIVDGTLKAGDRLPVEKDLGEALGVSRGPLREGVRALSIMGVLETRQGDGTYVTALDSSLLMAPMGFVVDLQDRSGAHHLHTVRRMLETEAAALAAARIGAEALAAADAILRQTELELASGDPSHEALIDNDIAFHRLIAQETGNPVLEALIGALSGRTVRDRLWRSISQTGADQATHGEHRAILAALAEHDPERARVRMAAHLFAVEDFLHEQPPGETPPSDSR</sequence>
<feature type="domain" description="HTH gntR-type" evidence="4">
    <location>
        <begin position="7"/>
        <end position="75"/>
    </location>
</feature>
<dbReference type="InterPro" id="IPR036388">
    <property type="entry name" value="WH-like_DNA-bd_sf"/>
</dbReference>
<reference evidence="5 6" key="1">
    <citation type="journal article" date="2015" name="Stand. Genomic Sci.">
        <title>Genomic Encyclopedia of Bacterial and Archaeal Type Strains, Phase III: the genomes of soil and plant-associated and newly described type strains.</title>
        <authorList>
            <person name="Whitman W.B."/>
            <person name="Woyke T."/>
            <person name="Klenk H.P."/>
            <person name="Zhou Y."/>
            <person name="Lilburn T.G."/>
            <person name="Beck B.J."/>
            <person name="De Vos P."/>
            <person name="Vandamme P."/>
            <person name="Eisen J.A."/>
            <person name="Garrity G."/>
            <person name="Hugenholtz P."/>
            <person name="Kyrpides N.C."/>
        </authorList>
    </citation>
    <scope>NUCLEOTIDE SEQUENCE [LARGE SCALE GENOMIC DNA]</scope>
    <source>
        <strain evidence="5 6">VKM Ac-2538</strain>
    </source>
</reference>
<evidence type="ECO:0000256" key="3">
    <source>
        <dbReference type="ARBA" id="ARBA00023163"/>
    </source>
</evidence>
<evidence type="ECO:0000259" key="4">
    <source>
        <dbReference type="PROSITE" id="PS50949"/>
    </source>
</evidence>
<dbReference type="CDD" id="cd07377">
    <property type="entry name" value="WHTH_GntR"/>
    <property type="match status" value="1"/>
</dbReference>
<dbReference type="InterPro" id="IPR036390">
    <property type="entry name" value="WH_DNA-bd_sf"/>
</dbReference>
<proteinExistence type="predicted"/>
<dbReference type="InterPro" id="IPR000524">
    <property type="entry name" value="Tscrpt_reg_HTH_GntR"/>
</dbReference>
<dbReference type="EMBL" id="SLWM01000004">
    <property type="protein sequence ID" value="TCO25995.1"/>
    <property type="molecule type" value="Genomic_DNA"/>
</dbReference>
<dbReference type="SUPFAM" id="SSF46785">
    <property type="entry name" value="Winged helix' DNA-binding domain"/>
    <property type="match status" value="1"/>
</dbReference>
<keyword evidence="1" id="KW-0805">Transcription regulation</keyword>
<organism evidence="5 6">
    <name type="scientific">Kribbella orskensis</name>
    <dbReference type="NCBI Taxonomy" id="2512216"/>
    <lineage>
        <taxon>Bacteria</taxon>
        <taxon>Bacillati</taxon>
        <taxon>Actinomycetota</taxon>
        <taxon>Actinomycetes</taxon>
        <taxon>Propionibacteriales</taxon>
        <taxon>Kribbellaceae</taxon>
        <taxon>Kribbella</taxon>
    </lineage>
</organism>
<evidence type="ECO:0000256" key="1">
    <source>
        <dbReference type="ARBA" id="ARBA00023015"/>
    </source>
</evidence>
<keyword evidence="3" id="KW-0804">Transcription</keyword>
<name>A0ABY2BRM9_9ACTN</name>
<dbReference type="PANTHER" id="PTHR43537:SF5">
    <property type="entry name" value="UXU OPERON TRANSCRIPTIONAL REGULATOR"/>
    <property type="match status" value="1"/>
</dbReference>
<protein>
    <submittedName>
        <fullName evidence="5">DNA-binding FadR family transcriptional regulator</fullName>
    </submittedName>
</protein>
<dbReference type="Gene3D" id="1.20.120.530">
    <property type="entry name" value="GntR ligand-binding domain-like"/>
    <property type="match status" value="1"/>
</dbReference>
<dbReference type="InterPro" id="IPR008920">
    <property type="entry name" value="TF_FadR/GntR_C"/>
</dbReference>